<dbReference type="GO" id="GO:0016301">
    <property type="term" value="F:kinase activity"/>
    <property type="evidence" value="ECO:0007669"/>
    <property type="project" value="UniProtKB-KW"/>
</dbReference>
<feature type="binding site" evidence="3">
    <location>
        <position position="240"/>
    </location>
    <ligand>
        <name>ATP</name>
        <dbReference type="ChEBI" id="CHEBI:30616"/>
    </ligand>
</feature>
<organism evidence="5 6">
    <name type="scientific">Candidatus Rhabdochlamydia oedothoracis</name>
    <dbReference type="NCBI Taxonomy" id="2720720"/>
    <lineage>
        <taxon>Bacteria</taxon>
        <taxon>Pseudomonadati</taxon>
        <taxon>Chlamydiota</taxon>
        <taxon>Chlamydiia</taxon>
        <taxon>Parachlamydiales</taxon>
        <taxon>Candidatus Rhabdochlamydiaceae</taxon>
        <taxon>Candidatus Rhabdochlamydia</taxon>
    </lineage>
</organism>
<accession>A0ABX8V0C5</accession>
<dbReference type="SUPFAM" id="SSF56112">
    <property type="entry name" value="Protein kinase-like (PK-like)"/>
    <property type="match status" value="1"/>
</dbReference>
<feature type="domain" description="Protein kinase" evidence="4">
    <location>
        <begin position="211"/>
        <end position="479"/>
    </location>
</feature>
<proteinExistence type="predicted"/>
<dbReference type="Pfam" id="PF00069">
    <property type="entry name" value="Pkinase"/>
    <property type="match status" value="1"/>
</dbReference>
<keyword evidence="5" id="KW-0808">Transferase</keyword>
<dbReference type="InterPro" id="IPR008271">
    <property type="entry name" value="Ser/Thr_kinase_AS"/>
</dbReference>
<dbReference type="EMBL" id="CP075587">
    <property type="protein sequence ID" value="QYF48673.1"/>
    <property type="molecule type" value="Genomic_DNA"/>
</dbReference>
<dbReference type="InterPro" id="IPR017441">
    <property type="entry name" value="Protein_kinase_ATP_BS"/>
</dbReference>
<dbReference type="PANTHER" id="PTHR44167:SF24">
    <property type="entry name" value="SERINE_THREONINE-PROTEIN KINASE CHK2"/>
    <property type="match status" value="1"/>
</dbReference>
<dbReference type="Gene3D" id="1.10.510.10">
    <property type="entry name" value="Transferase(Phosphotransferase) domain 1"/>
    <property type="match status" value="1"/>
</dbReference>
<reference evidence="5 6" key="1">
    <citation type="journal article" date="2022" name="bioRxiv">
        <title>Ecology and evolution of chlamydial symbionts of arthropods.</title>
        <authorList>
            <person name="Halter T."/>
            <person name="Koestlbacher S."/>
            <person name="Collingro A."/>
            <person name="Sixt B.S."/>
            <person name="Toenshoff E.R."/>
            <person name="Hendrickx F."/>
            <person name="Kostanjsek R."/>
            <person name="Horn M."/>
        </authorList>
    </citation>
    <scope>NUCLEOTIDE SEQUENCE [LARGE SCALE GENOMIC DNA]</scope>
    <source>
        <strain evidence="5">W744xW776</strain>
    </source>
</reference>
<dbReference type="PROSITE" id="PS50011">
    <property type="entry name" value="PROTEIN_KINASE_DOM"/>
    <property type="match status" value="1"/>
</dbReference>
<dbReference type="PROSITE" id="PS00108">
    <property type="entry name" value="PROTEIN_KINASE_ST"/>
    <property type="match status" value="1"/>
</dbReference>
<keyword evidence="2 3" id="KW-0067">ATP-binding</keyword>
<protein>
    <submittedName>
        <fullName evidence="5">Protein kinase domain</fullName>
    </submittedName>
</protein>
<dbReference type="PANTHER" id="PTHR44167">
    <property type="entry name" value="OVARIAN-SPECIFIC SERINE/THREONINE-PROTEIN KINASE LOK-RELATED"/>
    <property type="match status" value="1"/>
</dbReference>
<name>A0ABX8V0C5_9BACT</name>
<evidence type="ECO:0000259" key="4">
    <source>
        <dbReference type="PROSITE" id="PS50011"/>
    </source>
</evidence>
<keyword evidence="5" id="KW-0418">Kinase</keyword>
<keyword evidence="1 3" id="KW-0547">Nucleotide-binding</keyword>
<dbReference type="SMART" id="SM00220">
    <property type="entry name" value="S_TKc"/>
    <property type="match status" value="1"/>
</dbReference>
<evidence type="ECO:0000256" key="3">
    <source>
        <dbReference type="PROSITE-ProRule" id="PRU10141"/>
    </source>
</evidence>
<sequence length="479" mass="54816">MSYYLDTINIEKTTASETYSKVPGKVIELPAGSKKNRLKFELPSNDTSIQAAANVYVEVIGKGFFECSKSFILSIMSMMDLKFFKTTYKGKTIYINMNSLSNRLGIKVNKTCSKNFHLEIEKQFETIREAEKKIDAFFQELTKTRYKENGNELKTTNGDPISKTCFRKLLGLTAFSHFHAKQKQESSYLLKDGSILFLKKQENKEWPLITLFTEKVLGKGCFGKVLTVQELSMGRISVAKIAHASNQNEDVRNEDLILSKIFHNSNPAGIQQKPYSLFNFRLKDINYCGYIAPKYDTSLDNIMRQLETAEKIEAARQLLRGLKELENQKISHGDIKESNCLFRRKSDTSIECVIADFGGANDLSKQPKWAYGAPYYQLEEDYKAYQSLYEQQNSKKIKKGRAKIYADVTKLLLRRDVYAMGVTLAMLLENSRIKAENSEKLYSLVNRMLEASWKERISASEALAEFERIFPFQAVSEAI</sequence>
<dbReference type="InterPro" id="IPR011009">
    <property type="entry name" value="Kinase-like_dom_sf"/>
</dbReference>
<evidence type="ECO:0000256" key="1">
    <source>
        <dbReference type="ARBA" id="ARBA00022741"/>
    </source>
</evidence>
<dbReference type="RefSeq" id="WP_215216518.1">
    <property type="nucleotide sequence ID" value="NZ_CP075587.1"/>
</dbReference>
<evidence type="ECO:0000313" key="6">
    <source>
        <dbReference type="Proteomes" id="UP000826014"/>
    </source>
</evidence>
<evidence type="ECO:0000256" key="2">
    <source>
        <dbReference type="ARBA" id="ARBA00022840"/>
    </source>
</evidence>
<dbReference type="InterPro" id="IPR000719">
    <property type="entry name" value="Prot_kinase_dom"/>
</dbReference>
<dbReference type="PROSITE" id="PS00107">
    <property type="entry name" value="PROTEIN_KINASE_ATP"/>
    <property type="match status" value="1"/>
</dbReference>
<gene>
    <name evidence="5" type="ORF">RHABOEDO_000875</name>
</gene>
<dbReference type="Proteomes" id="UP000826014">
    <property type="component" value="Chromosome"/>
</dbReference>
<keyword evidence="6" id="KW-1185">Reference proteome</keyword>
<evidence type="ECO:0000313" key="5">
    <source>
        <dbReference type="EMBL" id="QYF48673.1"/>
    </source>
</evidence>